<dbReference type="InterPro" id="IPR029058">
    <property type="entry name" value="AB_hydrolase_fold"/>
</dbReference>
<dbReference type="SUPFAM" id="SSF53474">
    <property type="entry name" value="alpha/beta-Hydrolases"/>
    <property type="match status" value="1"/>
</dbReference>
<dbReference type="GO" id="GO:0008239">
    <property type="term" value="F:dipeptidyl-peptidase activity"/>
    <property type="evidence" value="ECO:0007669"/>
    <property type="project" value="TreeGrafter"/>
</dbReference>
<feature type="chain" id="PRO_5035474113" description="Prolylcarboxypeptidase" evidence="6">
    <location>
        <begin position="19"/>
        <end position="444"/>
    </location>
</feature>
<evidence type="ECO:0000313" key="7">
    <source>
        <dbReference type="EMBL" id="KAF2892393.1"/>
    </source>
</evidence>
<dbReference type="Gene3D" id="1.20.120.980">
    <property type="entry name" value="Serine carboxypeptidase S28, SKS domain"/>
    <property type="match status" value="1"/>
</dbReference>
<feature type="signal peptide" evidence="6">
    <location>
        <begin position="1"/>
        <end position="18"/>
    </location>
</feature>
<evidence type="ECO:0000256" key="3">
    <source>
        <dbReference type="ARBA" id="ARBA00022729"/>
    </source>
</evidence>
<protein>
    <recommendedName>
        <fullName evidence="9">Prolylcarboxypeptidase</fullName>
    </recommendedName>
</protein>
<dbReference type="AlphaFoldDB" id="A0A8K0GBL0"/>
<reference evidence="7" key="1">
    <citation type="submission" date="2019-08" db="EMBL/GenBank/DDBJ databases">
        <title>The genome of the North American firefly Photinus pyralis.</title>
        <authorList>
            <consortium name="Photinus pyralis genome working group"/>
            <person name="Fallon T.R."/>
            <person name="Sander Lower S.E."/>
            <person name="Weng J.-K."/>
        </authorList>
    </citation>
    <scope>NUCLEOTIDE SEQUENCE</scope>
    <source>
        <strain evidence="7">TRF0915ILg1</strain>
        <tissue evidence="7">Whole body</tissue>
    </source>
</reference>
<evidence type="ECO:0000313" key="8">
    <source>
        <dbReference type="Proteomes" id="UP000801492"/>
    </source>
</evidence>
<evidence type="ECO:0000256" key="6">
    <source>
        <dbReference type="SAM" id="SignalP"/>
    </source>
</evidence>
<keyword evidence="2" id="KW-0645">Protease</keyword>
<dbReference type="GO" id="GO:0070008">
    <property type="term" value="F:serine-type exopeptidase activity"/>
    <property type="evidence" value="ECO:0007669"/>
    <property type="project" value="InterPro"/>
</dbReference>
<dbReference type="InterPro" id="IPR008758">
    <property type="entry name" value="Peptidase_S28"/>
</dbReference>
<evidence type="ECO:0000256" key="5">
    <source>
        <dbReference type="ARBA" id="ARBA00023180"/>
    </source>
</evidence>
<keyword evidence="8" id="KW-1185">Reference proteome</keyword>
<evidence type="ECO:0008006" key="9">
    <source>
        <dbReference type="Google" id="ProtNLM"/>
    </source>
</evidence>
<gene>
    <name evidence="7" type="ORF">ILUMI_13780</name>
</gene>
<dbReference type="Pfam" id="PF05577">
    <property type="entry name" value="Peptidase_S28"/>
    <property type="match status" value="2"/>
</dbReference>
<sequence length="444" mass="51279">MQRTLLFCLGVLITVTHAQWNDTRKRKNDEALPPKWNTIELPLDYFNALDNRTFVARYLTNDQFYKEGGPIVVYVGGEWEIADYGVMGGVAFQLARKHNGYLHYPEHRYFGKSSPFPKLVDWQDLRYVTPDYSLADLVFTITHLKSHVKGLQDSQVILIGGSYAGGLATWARLKYPHIISAAYACGGVIKTETENKIYEQTIYDVYKKESPECLDIIYSGVKKAQQMYENEEEKKVLVSMFKHIKCELNKRFDIKQLILLQFNFQVWPVEKVGNVCEYLLKHSTGAPLKRVLQTTIKFIKDQNNTCPPTDLNWHYLMCNFVGNIQTSNATNFGNLIPFSQQLRRSCSETFDSRYTAEFAKEHHRRVSMRYGDNTPDVTKVLSVQGTHDPWRSNSILDDLNDETPVVYVQGANHCLELGEEQDEESPQVLQSKYEILEQLSKWIR</sequence>
<dbReference type="PANTHER" id="PTHR11010:SF5">
    <property type="entry name" value="RE36938P-RELATED"/>
    <property type="match status" value="1"/>
</dbReference>
<dbReference type="OrthoDB" id="1735038at2759"/>
<evidence type="ECO:0000256" key="4">
    <source>
        <dbReference type="ARBA" id="ARBA00022801"/>
    </source>
</evidence>
<evidence type="ECO:0000256" key="2">
    <source>
        <dbReference type="ARBA" id="ARBA00022670"/>
    </source>
</evidence>
<accession>A0A8K0GBL0</accession>
<dbReference type="GO" id="GO:0006508">
    <property type="term" value="P:proteolysis"/>
    <property type="evidence" value="ECO:0007669"/>
    <property type="project" value="UniProtKB-KW"/>
</dbReference>
<name>A0A8K0GBL0_IGNLU</name>
<keyword evidence="3 6" id="KW-0732">Signal</keyword>
<dbReference type="EMBL" id="VTPC01008757">
    <property type="protein sequence ID" value="KAF2892393.1"/>
    <property type="molecule type" value="Genomic_DNA"/>
</dbReference>
<comment type="similarity">
    <text evidence="1">Belongs to the peptidase S28 family.</text>
</comment>
<keyword evidence="4" id="KW-0378">Hydrolase</keyword>
<proteinExistence type="inferred from homology"/>
<evidence type="ECO:0000256" key="1">
    <source>
        <dbReference type="ARBA" id="ARBA00011079"/>
    </source>
</evidence>
<comment type="caution">
    <text evidence="7">The sequence shown here is derived from an EMBL/GenBank/DDBJ whole genome shotgun (WGS) entry which is preliminary data.</text>
</comment>
<dbReference type="PANTHER" id="PTHR11010">
    <property type="entry name" value="PROTEASE S28 PRO-X CARBOXYPEPTIDASE-RELATED"/>
    <property type="match status" value="1"/>
</dbReference>
<dbReference type="Gene3D" id="3.40.50.1820">
    <property type="entry name" value="alpha/beta hydrolase"/>
    <property type="match status" value="1"/>
</dbReference>
<organism evidence="7 8">
    <name type="scientific">Ignelater luminosus</name>
    <name type="common">Cucubano</name>
    <name type="synonym">Pyrophorus luminosus</name>
    <dbReference type="NCBI Taxonomy" id="2038154"/>
    <lineage>
        <taxon>Eukaryota</taxon>
        <taxon>Metazoa</taxon>
        <taxon>Ecdysozoa</taxon>
        <taxon>Arthropoda</taxon>
        <taxon>Hexapoda</taxon>
        <taxon>Insecta</taxon>
        <taxon>Pterygota</taxon>
        <taxon>Neoptera</taxon>
        <taxon>Endopterygota</taxon>
        <taxon>Coleoptera</taxon>
        <taxon>Polyphaga</taxon>
        <taxon>Elateriformia</taxon>
        <taxon>Elateroidea</taxon>
        <taxon>Elateridae</taxon>
        <taxon>Agrypninae</taxon>
        <taxon>Pyrophorini</taxon>
        <taxon>Ignelater</taxon>
    </lineage>
</organism>
<dbReference type="InterPro" id="IPR042269">
    <property type="entry name" value="Ser_carbopepase_S28_SKS"/>
</dbReference>
<dbReference type="Proteomes" id="UP000801492">
    <property type="component" value="Unassembled WGS sequence"/>
</dbReference>
<keyword evidence="5" id="KW-0325">Glycoprotein</keyword>